<organism evidence="1 2">
    <name type="scientific">Timema podura</name>
    <name type="common">Walking stick</name>
    <dbReference type="NCBI Taxonomy" id="61482"/>
    <lineage>
        <taxon>Eukaryota</taxon>
        <taxon>Metazoa</taxon>
        <taxon>Ecdysozoa</taxon>
        <taxon>Arthropoda</taxon>
        <taxon>Hexapoda</taxon>
        <taxon>Insecta</taxon>
        <taxon>Pterygota</taxon>
        <taxon>Neoptera</taxon>
        <taxon>Polyneoptera</taxon>
        <taxon>Phasmatodea</taxon>
        <taxon>Timematodea</taxon>
        <taxon>Timematoidea</taxon>
        <taxon>Timematidae</taxon>
        <taxon>Timema</taxon>
    </lineage>
</organism>
<evidence type="ECO:0000313" key="2">
    <source>
        <dbReference type="Proteomes" id="UP001153148"/>
    </source>
</evidence>
<proteinExistence type="predicted"/>
<keyword evidence="2" id="KW-1185">Reference proteome</keyword>
<feature type="non-terminal residue" evidence="1">
    <location>
        <position position="117"/>
    </location>
</feature>
<comment type="caution">
    <text evidence="1">The sequence shown here is derived from an EMBL/GenBank/DDBJ whole genome shotgun (WGS) entry which is preliminary data.</text>
</comment>
<gene>
    <name evidence="1" type="ORF">TPAB3V08_LOCUS7671</name>
</gene>
<dbReference type="Proteomes" id="UP001153148">
    <property type="component" value="Unassembled WGS sequence"/>
</dbReference>
<dbReference type="EMBL" id="CAJPIN010013290">
    <property type="protein sequence ID" value="CAG2060715.1"/>
    <property type="molecule type" value="Genomic_DNA"/>
</dbReference>
<evidence type="ECO:0000313" key="1">
    <source>
        <dbReference type="EMBL" id="CAG2060715.1"/>
    </source>
</evidence>
<protein>
    <submittedName>
        <fullName evidence="1">Uncharacterized protein</fullName>
    </submittedName>
</protein>
<accession>A0ABN7NYX3</accession>
<sequence>MPLKYPGLAVSAPPLLGGPDLREFYLPRVMLTEDKLKKRNFSAKVSPAQVCTPKASQIQTTVLPNKLVVTSIDSSYPISRVSILFSTASYYPFGLYALTLMSSIDSSYPISRVSILF</sequence>
<name>A0ABN7NYX3_TIMPD</name>
<reference evidence="1" key="1">
    <citation type="submission" date="2021-03" db="EMBL/GenBank/DDBJ databases">
        <authorList>
            <person name="Tran Van P."/>
        </authorList>
    </citation>
    <scope>NUCLEOTIDE SEQUENCE</scope>
</reference>